<keyword evidence="2" id="KW-0813">Transport</keyword>
<dbReference type="GO" id="GO:0031080">
    <property type="term" value="C:nuclear pore outer ring"/>
    <property type="evidence" value="ECO:0007669"/>
    <property type="project" value="TreeGrafter"/>
</dbReference>
<dbReference type="VEuPathDB" id="TriTrypDB:Lsey_0022_0060"/>
<dbReference type="GO" id="GO:0000973">
    <property type="term" value="P:post-transcriptional tethering of RNA polymerase II gene DNA at nuclear periphery"/>
    <property type="evidence" value="ECO:0007669"/>
    <property type="project" value="TreeGrafter"/>
</dbReference>
<evidence type="ECO:0000256" key="5">
    <source>
        <dbReference type="ARBA" id="ARBA00023010"/>
    </source>
</evidence>
<accession>A0A0N1IAQ9</accession>
<evidence type="ECO:0000313" key="8">
    <source>
        <dbReference type="EMBL" id="KPI89485.1"/>
    </source>
</evidence>
<name>A0A0N1IAQ9_LEPSE</name>
<evidence type="ECO:0000256" key="4">
    <source>
        <dbReference type="ARBA" id="ARBA00022927"/>
    </source>
</evidence>
<dbReference type="PANTHER" id="PTHR13003">
    <property type="entry name" value="NUP107-RELATED"/>
    <property type="match status" value="1"/>
</dbReference>
<keyword evidence="4" id="KW-0653">Protein transport</keyword>
<evidence type="ECO:0000256" key="3">
    <source>
        <dbReference type="ARBA" id="ARBA00022816"/>
    </source>
</evidence>
<sequence>MTDYEQRYGKVDMTASWPATRVHDRPLPVDRGALAVVPAASSALHGSLSKGATTPATSPLRTYAEWYLNHSSATSPIRTVPTVEHFKQESRVAGRKQEAYLWSLMQDIYADAEQADQYHPDAIGIELVQPHRRWFISQYAHLQVFLQRQPVLRRANIICRWLEATYREDSRLEPRLRGEEEIVFRQLILTYIRGGELHRAIQAAVTYESCVHSCLLSAAQLQTVQEPWFSQTALVPLFGEYAHGELDQAWCGNEYRLENLSQLYEESLRYRSTEAAVGVKGSAVRPTSNASNDFDAVIGAALCGNLDVLEAAFKVNGNWKDVAWCYLRCALVVAFTKQLMVAMGAGGDEAGRAAVGVVDGRYAAFIEGMTGSGDDWAATFSQKLVQGLATRLQSGFLAHAPLEEQLQMRLVLQTLTCMDGRGSSGLPFAGPSAAVTLRPPPPPAAAVAAAGVPTEWFDVVAEEGNSEAARLITHVVLAQDVAYGETLSPHSVQVRAGAALATSLARYAVFLALLPRYPFDEGLRAVTAMTLRLRDPRHRAGVYAAFIKAAREYELERRDLARSQLEEQEALLVRQFVTTDTDSQVHVEVQRLLYQQVAPTEMLTHNRVAEKIMWEAMHANSISDYVRVLRGGLTACCSFWLAQPEPEVEAIADVSSILTRRVMPELQKMIEKCDEDGAVAVTSQSCSPMTELERSEATFWHLLSEARGTAKRHTTTAAELRGARANAAFAGAAAGPPNRTLVYQLTQDQTTLLNRLVEQTQQAVRHGGAVVHRDRQCLTAIIWLVKQLTEEVALSMLSNRPVSEAEEEAESPAPRDELHRMQQVYGLLEELHQAGYLEPELLSQKCASDLYMQIRTMRVSYGQQVHKRQVMAVLRARAVRQIEDAKALTKS</sequence>
<keyword evidence="5" id="KW-0811">Translocation</keyword>
<evidence type="ECO:0000313" key="9">
    <source>
        <dbReference type="Proteomes" id="UP000038009"/>
    </source>
</evidence>
<evidence type="ECO:0000256" key="2">
    <source>
        <dbReference type="ARBA" id="ARBA00022448"/>
    </source>
</evidence>
<gene>
    <name evidence="8" type="ORF">ABL78_1361</name>
</gene>
<dbReference type="AlphaFoldDB" id="A0A0N1IAQ9"/>
<dbReference type="GO" id="GO:0006606">
    <property type="term" value="P:protein import into nucleus"/>
    <property type="evidence" value="ECO:0007669"/>
    <property type="project" value="TreeGrafter"/>
</dbReference>
<protein>
    <recommendedName>
        <fullName evidence="10">Nuclear pore complex protein</fullName>
    </recommendedName>
</protein>
<reference evidence="8 9" key="1">
    <citation type="journal article" date="2015" name="PLoS Pathog.">
        <title>Leptomonas seymouri: Adaptations to the Dixenous Life Cycle Analyzed by Genome Sequencing, Transcriptome Profiling and Co-infection with Leishmania donovani.</title>
        <authorList>
            <person name="Kraeva N."/>
            <person name="Butenko A."/>
            <person name="Hlavacova J."/>
            <person name="Kostygov A."/>
            <person name="Myskova J."/>
            <person name="Grybchuk D."/>
            <person name="Lestinova T."/>
            <person name="Votypka J."/>
            <person name="Volf P."/>
            <person name="Opperdoes F."/>
            <person name="Flegontov P."/>
            <person name="Lukes J."/>
            <person name="Yurchenko V."/>
        </authorList>
    </citation>
    <scope>NUCLEOTIDE SEQUENCE [LARGE SCALE GENOMIC DNA]</scope>
    <source>
        <strain evidence="8 9">ATCC 30220</strain>
    </source>
</reference>
<keyword evidence="7" id="KW-0539">Nucleus</keyword>
<evidence type="ECO:0000256" key="1">
    <source>
        <dbReference type="ARBA" id="ARBA00004567"/>
    </source>
</evidence>
<keyword evidence="6" id="KW-0906">Nuclear pore complex</keyword>
<keyword evidence="9" id="KW-1185">Reference proteome</keyword>
<dbReference type="OMA" id="EVMEPAF"/>
<evidence type="ECO:0000256" key="7">
    <source>
        <dbReference type="ARBA" id="ARBA00023242"/>
    </source>
</evidence>
<comment type="subcellular location">
    <subcellularLocation>
        <location evidence="1">Nucleus</location>
        <location evidence="1">Nuclear pore complex</location>
    </subcellularLocation>
</comment>
<dbReference type="EMBL" id="LJSK01000022">
    <property type="protein sequence ID" value="KPI89485.1"/>
    <property type="molecule type" value="Genomic_DNA"/>
</dbReference>
<dbReference type="GO" id="GO:0017056">
    <property type="term" value="F:structural constituent of nuclear pore"/>
    <property type="evidence" value="ECO:0007669"/>
    <property type="project" value="InterPro"/>
</dbReference>
<organism evidence="8 9">
    <name type="scientific">Leptomonas seymouri</name>
    <dbReference type="NCBI Taxonomy" id="5684"/>
    <lineage>
        <taxon>Eukaryota</taxon>
        <taxon>Discoba</taxon>
        <taxon>Euglenozoa</taxon>
        <taxon>Kinetoplastea</taxon>
        <taxon>Metakinetoplastina</taxon>
        <taxon>Trypanosomatida</taxon>
        <taxon>Trypanosomatidae</taxon>
        <taxon>Leishmaniinae</taxon>
        <taxon>Leptomonas</taxon>
    </lineage>
</organism>
<dbReference type="OrthoDB" id="270884at2759"/>
<proteinExistence type="predicted"/>
<comment type="caution">
    <text evidence="8">The sequence shown here is derived from an EMBL/GenBank/DDBJ whole genome shotgun (WGS) entry which is preliminary data.</text>
</comment>
<evidence type="ECO:0008006" key="10">
    <source>
        <dbReference type="Google" id="ProtNLM"/>
    </source>
</evidence>
<keyword evidence="3" id="KW-0509">mRNA transport</keyword>
<dbReference type="InterPro" id="IPR007252">
    <property type="entry name" value="Nup84/Nup107"/>
</dbReference>
<dbReference type="GO" id="GO:0006406">
    <property type="term" value="P:mRNA export from nucleus"/>
    <property type="evidence" value="ECO:0007669"/>
    <property type="project" value="TreeGrafter"/>
</dbReference>
<dbReference type="Proteomes" id="UP000038009">
    <property type="component" value="Unassembled WGS sequence"/>
</dbReference>
<dbReference type="PANTHER" id="PTHR13003:SF2">
    <property type="entry name" value="NUCLEAR PORE COMPLEX PROTEIN NUP107"/>
    <property type="match status" value="1"/>
</dbReference>
<evidence type="ECO:0000256" key="6">
    <source>
        <dbReference type="ARBA" id="ARBA00023132"/>
    </source>
</evidence>